<dbReference type="EMBL" id="FONY01000015">
    <property type="protein sequence ID" value="SFF07990.1"/>
    <property type="molecule type" value="Genomic_DNA"/>
</dbReference>
<evidence type="ECO:0000313" key="3">
    <source>
        <dbReference type="Proteomes" id="UP000199513"/>
    </source>
</evidence>
<dbReference type="OrthoDB" id="1440774at2"/>
<keyword evidence="1" id="KW-0732">Signal</keyword>
<gene>
    <name evidence="2" type="ORF">SAMN04488541_101522</name>
</gene>
<evidence type="ECO:0000313" key="2">
    <source>
        <dbReference type="EMBL" id="SFF07990.1"/>
    </source>
</evidence>
<feature type="signal peptide" evidence="1">
    <location>
        <begin position="1"/>
        <end position="26"/>
    </location>
</feature>
<dbReference type="STRING" id="1003.SAMN04488541_101522"/>
<dbReference type="RefSeq" id="WP_091544511.1">
    <property type="nucleotide sequence ID" value="NZ_FONY01000015.1"/>
</dbReference>
<proteinExistence type="predicted"/>
<accession>A0A1I2FTK9</accession>
<dbReference type="AlphaFoldDB" id="A0A1I2FTK9"/>
<name>A0A1I2FTK9_9BACT</name>
<feature type="chain" id="PRO_5011664167" evidence="1">
    <location>
        <begin position="27"/>
        <end position="262"/>
    </location>
</feature>
<evidence type="ECO:0000256" key="1">
    <source>
        <dbReference type="SAM" id="SignalP"/>
    </source>
</evidence>
<sequence length="262" mass="30794">MKVIKFIMLFMLCFSISLLVFIPAQAQKRKEGKIVYLKQFSDKYFDQVSERMGKRINKQQATDRILRQQDSASFYQKQMMKMEIQKIVDALSTDKEQLIYFKKDRIFYLSSFYVSPINNDTLHTIFLKEDDSIFKIVLGNLNGMESDRRKIALKKDVTDGKEMNNIMKIEYIKDSEPKEILGYKCKKAIVTKEVRDTAQKTIVYYTEELPNVNLKFPNLKGLPLLIENEEEGYILIAKEISFEPIPDERFEIPKGYSLTIRD</sequence>
<protein>
    <submittedName>
        <fullName evidence="2">GLPGLI family protein</fullName>
    </submittedName>
</protein>
<reference evidence="2 3" key="1">
    <citation type="submission" date="2016-10" db="EMBL/GenBank/DDBJ databases">
        <authorList>
            <person name="de Groot N.N."/>
        </authorList>
    </citation>
    <scope>NUCLEOTIDE SEQUENCE [LARGE SCALE GENOMIC DNA]</scope>
    <source>
        <strain>GEY</strain>
        <strain evidence="3">DSM 9560</strain>
    </source>
</reference>
<dbReference type="Proteomes" id="UP000199513">
    <property type="component" value="Unassembled WGS sequence"/>
</dbReference>
<keyword evidence="3" id="KW-1185">Reference proteome</keyword>
<organism evidence="2 3">
    <name type="scientific">Thermoflexibacter ruber</name>
    <dbReference type="NCBI Taxonomy" id="1003"/>
    <lineage>
        <taxon>Bacteria</taxon>
        <taxon>Pseudomonadati</taxon>
        <taxon>Bacteroidota</taxon>
        <taxon>Cytophagia</taxon>
        <taxon>Cytophagales</taxon>
        <taxon>Thermoflexibacteraceae</taxon>
        <taxon>Thermoflexibacter</taxon>
    </lineage>
</organism>